<proteinExistence type="predicted"/>
<name>A0A1G2SHX9_9BACT</name>
<organism evidence="1 2">
    <name type="scientific">Candidatus Yonathbacteria bacterium RIFOXYD1_FULL_52_36</name>
    <dbReference type="NCBI Taxonomy" id="1802730"/>
    <lineage>
        <taxon>Bacteria</taxon>
        <taxon>Candidatus Yonathiibacteriota</taxon>
    </lineage>
</organism>
<evidence type="ECO:0000313" key="2">
    <source>
        <dbReference type="Proteomes" id="UP000178168"/>
    </source>
</evidence>
<dbReference type="STRING" id="1802730.A2591_02835"/>
<dbReference type="Proteomes" id="UP000178168">
    <property type="component" value="Unassembled WGS sequence"/>
</dbReference>
<dbReference type="AlphaFoldDB" id="A0A1G2SHX9"/>
<evidence type="ECO:0000313" key="1">
    <source>
        <dbReference type="EMBL" id="OHA84635.1"/>
    </source>
</evidence>
<dbReference type="EMBL" id="MHUZ01000037">
    <property type="protein sequence ID" value="OHA84635.1"/>
    <property type="molecule type" value="Genomic_DNA"/>
</dbReference>
<protein>
    <submittedName>
        <fullName evidence="1">Uncharacterized protein</fullName>
    </submittedName>
</protein>
<reference evidence="1 2" key="1">
    <citation type="journal article" date="2016" name="Nat. Commun.">
        <title>Thousands of microbial genomes shed light on interconnected biogeochemical processes in an aquifer system.</title>
        <authorList>
            <person name="Anantharaman K."/>
            <person name="Brown C.T."/>
            <person name="Hug L.A."/>
            <person name="Sharon I."/>
            <person name="Castelle C.J."/>
            <person name="Probst A.J."/>
            <person name="Thomas B.C."/>
            <person name="Singh A."/>
            <person name="Wilkins M.J."/>
            <person name="Karaoz U."/>
            <person name="Brodie E.L."/>
            <person name="Williams K.H."/>
            <person name="Hubbard S.S."/>
            <person name="Banfield J.F."/>
        </authorList>
    </citation>
    <scope>NUCLEOTIDE SEQUENCE [LARGE SCALE GENOMIC DNA]</scope>
</reference>
<sequence>MNVQQIKKILFSGIAIVIVSFVVAQTAEARCRSYCQAERSANNQWSGSGGFLDKGGLATTTPNGGYLSGAGAAAASAAAAGAASAASSATAGLPLGGTVTVTIPCTANASTAFIILPVGTASPGPYVISNSGISLKAFWAVMPGNWVLGTAYPTGVCSIYVGPYIFSFSAQQVSIMPGLGTSIGA</sequence>
<accession>A0A1G2SHX9</accession>
<comment type="caution">
    <text evidence="1">The sequence shown here is derived from an EMBL/GenBank/DDBJ whole genome shotgun (WGS) entry which is preliminary data.</text>
</comment>
<gene>
    <name evidence="1" type="ORF">A2591_02835</name>
</gene>